<sequence length="164" mass="18040">MTKVGLFAGSFDPVTLGHIDLIQRASRLFDHLYVVIMTNSSKNYLFSFVEKENLLQQALAAVDCPNVTVLTAANQLVVTVAQKVQAQFLVRGLRGSADLDYELAMQEINHLQDRQLETVYLVARPQYAHISSSMVKEVAHYGGQVAGLVPPVVATALAQKKAER</sequence>
<dbReference type="GO" id="GO:0004595">
    <property type="term" value="F:pantetheine-phosphate adenylyltransferase activity"/>
    <property type="evidence" value="ECO:0007669"/>
    <property type="project" value="UniProtKB-UniRule"/>
</dbReference>
<dbReference type="Proteomes" id="UP000563523">
    <property type="component" value="Unassembled WGS sequence"/>
</dbReference>
<comment type="subunit">
    <text evidence="9">Homohexamer.</text>
</comment>
<comment type="similarity">
    <text evidence="9">Belongs to the bacterial CoaD family.</text>
</comment>
<dbReference type="GO" id="GO:0005524">
    <property type="term" value="F:ATP binding"/>
    <property type="evidence" value="ECO:0007669"/>
    <property type="project" value="UniProtKB-KW"/>
</dbReference>
<protein>
    <recommendedName>
        <fullName evidence="9">Phosphopantetheine adenylyltransferase</fullName>
        <ecNumber evidence="9">2.7.7.3</ecNumber>
    </recommendedName>
    <alternativeName>
        <fullName evidence="9">Dephospho-CoA pyrophosphorylase</fullName>
    </alternativeName>
    <alternativeName>
        <fullName evidence="9">Pantetheine-phosphate adenylyltransferase</fullName>
        <shortName evidence="9">PPAT</shortName>
    </alternativeName>
</protein>
<keyword evidence="2 9" id="KW-0808">Transferase</keyword>
<dbReference type="AlphaFoldDB" id="A0A850R544"/>
<comment type="catalytic activity">
    <reaction evidence="8 9">
        <text>(R)-4'-phosphopantetheine + ATP + H(+) = 3'-dephospho-CoA + diphosphate</text>
        <dbReference type="Rhea" id="RHEA:19801"/>
        <dbReference type="ChEBI" id="CHEBI:15378"/>
        <dbReference type="ChEBI" id="CHEBI:30616"/>
        <dbReference type="ChEBI" id="CHEBI:33019"/>
        <dbReference type="ChEBI" id="CHEBI:57328"/>
        <dbReference type="ChEBI" id="CHEBI:61723"/>
        <dbReference type="EC" id="2.7.7.3"/>
    </reaction>
</comment>
<comment type="function">
    <text evidence="9">Reversibly transfers an adenylyl group from ATP to 4'-phosphopantetheine, yielding dephospho-CoA (dPCoA) and pyrophosphate.</text>
</comment>
<feature type="binding site" evidence="9">
    <location>
        <begin position="10"/>
        <end position="11"/>
    </location>
    <ligand>
        <name>ATP</name>
        <dbReference type="ChEBI" id="CHEBI:30616"/>
    </ligand>
</feature>
<feature type="binding site" evidence="9">
    <location>
        <position position="102"/>
    </location>
    <ligand>
        <name>ATP</name>
        <dbReference type="ChEBI" id="CHEBI:30616"/>
    </ligand>
</feature>
<dbReference type="RefSeq" id="WP_176941883.1">
    <property type="nucleotide sequence ID" value="NZ_JABZEC010000001.1"/>
</dbReference>
<evidence type="ECO:0000256" key="2">
    <source>
        <dbReference type="ARBA" id="ARBA00022679"/>
    </source>
</evidence>
<feature type="binding site" evidence="9">
    <location>
        <begin position="92"/>
        <end position="94"/>
    </location>
    <ligand>
        <name>ATP</name>
        <dbReference type="ChEBI" id="CHEBI:30616"/>
    </ligand>
</feature>
<dbReference type="Gene3D" id="3.40.50.620">
    <property type="entry name" value="HUPs"/>
    <property type="match status" value="1"/>
</dbReference>
<evidence type="ECO:0000256" key="5">
    <source>
        <dbReference type="ARBA" id="ARBA00022840"/>
    </source>
</evidence>
<evidence type="ECO:0000313" key="12">
    <source>
        <dbReference type="Proteomes" id="UP000563523"/>
    </source>
</evidence>
<proteinExistence type="inferred from homology"/>
<dbReference type="EC" id="2.7.7.3" evidence="9"/>
<evidence type="ECO:0000256" key="1">
    <source>
        <dbReference type="ARBA" id="ARBA00022490"/>
    </source>
</evidence>
<dbReference type="NCBIfam" id="TIGR00125">
    <property type="entry name" value="cyt_tran_rel"/>
    <property type="match status" value="1"/>
</dbReference>
<reference evidence="11 12" key="1">
    <citation type="submission" date="2020-06" db="EMBL/GenBank/DDBJ databases">
        <authorList>
            <person name="Kang J."/>
        </authorList>
    </citation>
    <scope>NUCLEOTIDE SEQUENCE [LARGE SCALE GENOMIC DNA]</scope>
    <source>
        <strain evidence="11 12">DCY120</strain>
    </source>
</reference>
<keyword evidence="3 9" id="KW-0548">Nucleotidyltransferase</keyword>
<dbReference type="Pfam" id="PF01467">
    <property type="entry name" value="CTP_transf_like"/>
    <property type="match status" value="1"/>
</dbReference>
<feature type="binding site" evidence="9">
    <location>
        <begin position="127"/>
        <end position="133"/>
    </location>
    <ligand>
        <name>ATP</name>
        <dbReference type="ChEBI" id="CHEBI:30616"/>
    </ligand>
</feature>
<gene>
    <name evidence="9 11" type="primary">coaD</name>
    <name evidence="11" type="ORF">HU830_00615</name>
</gene>
<keyword evidence="5 9" id="KW-0067">ATP-binding</keyword>
<feature type="binding site" evidence="9">
    <location>
        <position position="77"/>
    </location>
    <ligand>
        <name>substrate</name>
    </ligand>
</feature>
<feature type="domain" description="Cytidyltransferase-like" evidence="10">
    <location>
        <begin position="6"/>
        <end position="137"/>
    </location>
</feature>
<comment type="cofactor">
    <cofactor evidence="9">
        <name>Mg(2+)</name>
        <dbReference type="ChEBI" id="CHEBI:18420"/>
    </cofactor>
</comment>
<dbReference type="InterPro" id="IPR004821">
    <property type="entry name" value="Cyt_trans-like"/>
</dbReference>
<dbReference type="InterPro" id="IPR014729">
    <property type="entry name" value="Rossmann-like_a/b/a_fold"/>
</dbReference>
<dbReference type="GO" id="GO:0005737">
    <property type="term" value="C:cytoplasm"/>
    <property type="evidence" value="ECO:0007669"/>
    <property type="project" value="UniProtKB-SubCell"/>
</dbReference>
<dbReference type="UniPathway" id="UPA00241">
    <property type="reaction ID" value="UER00355"/>
</dbReference>
<keyword evidence="1 9" id="KW-0963">Cytoplasm</keyword>
<keyword evidence="7 9" id="KW-0173">Coenzyme A biosynthesis</keyword>
<comment type="pathway">
    <text evidence="9">Cofactor biosynthesis; coenzyme A biosynthesis; CoA from (R)-pantothenate: step 4/5.</text>
</comment>
<evidence type="ECO:0000256" key="8">
    <source>
        <dbReference type="ARBA" id="ARBA00029346"/>
    </source>
</evidence>
<keyword evidence="4 9" id="KW-0547">Nucleotide-binding</keyword>
<evidence type="ECO:0000259" key="10">
    <source>
        <dbReference type="Pfam" id="PF01467"/>
    </source>
</evidence>
<feature type="binding site" evidence="9">
    <location>
        <position position="91"/>
    </location>
    <ligand>
        <name>substrate</name>
    </ligand>
</feature>
<evidence type="ECO:0000313" key="11">
    <source>
        <dbReference type="EMBL" id="NVY95712.1"/>
    </source>
</evidence>
<feature type="site" description="Transition state stabilizer" evidence="9">
    <location>
        <position position="18"/>
    </location>
</feature>
<feature type="binding site" evidence="9">
    <location>
        <position position="42"/>
    </location>
    <ligand>
        <name>substrate</name>
    </ligand>
</feature>
<dbReference type="GO" id="GO:0015937">
    <property type="term" value="P:coenzyme A biosynthetic process"/>
    <property type="evidence" value="ECO:0007669"/>
    <property type="project" value="UniProtKB-UniRule"/>
</dbReference>
<keyword evidence="6 9" id="KW-0460">Magnesium</keyword>
<evidence type="ECO:0000256" key="3">
    <source>
        <dbReference type="ARBA" id="ARBA00022695"/>
    </source>
</evidence>
<evidence type="ECO:0000256" key="9">
    <source>
        <dbReference type="HAMAP-Rule" id="MF_00151"/>
    </source>
</evidence>
<feature type="binding site" evidence="9">
    <location>
        <position position="10"/>
    </location>
    <ligand>
        <name>substrate</name>
    </ligand>
</feature>
<evidence type="ECO:0000256" key="6">
    <source>
        <dbReference type="ARBA" id="ARBA00022842"/>
    </source>
</evidence>
<evidence type="ECO:0000256" key="7">
    <source>
        <dbReference type="ARBA" id="ARBA00022993"/>
    </source>
</evidence>
<name>A0A850R544_9LACO</name>
<feature type="binding site" evidence="9">
    <location>
        <position position="18"/>
    </location>
    <ligand>
        <name>ATP</name>
        <dbReference type="ChEBI" id="CHEBI:30616"/>
    </ligand>
</feature>
<dbReference type="SUPFAM" id="SSF52374">
    <property type="entry name" value="Nucleotidylyl transferase"/>
    <property type="match status" value="1"/>
</dbReference>
<dbReference type="PANTHER" id="PTHR21342">
    <property type="entry name" value="PHOSPHOPANTETHEINE ADENYLYLTRANSFERASE"/>
    <property type="match status" value="1"/>
</dbReference>
<comment type="caution">
    <text evidence="11">The sequence shown here is derived from an EMBL/GenBank/DDBJ whole genome shotgun (WGS) entry which is preliminary data.</text>
</comment>
<dbReference type="PANTHER" id="PTHR21342:SF1">
    <property type="entry name" value="PHOSPHOPANTETHEINE ADENYLYLTRANSFERASE"/>
    <property type="match status" value="1"/>
</dbReference>
<dbReference type="HAMAP" id="MF_00151">
    <property type="entry name" value="PPAT_bact"/>
    <property type="match status" value="1"/>
</dbReference>
<keyword evidence="12" id="KW-1185">Reference proteome</keyword>
<dbReference type="InterPro" id="IPR001980">
    <property type="entry name" value="PPAT"/>
</dbReference>
<comment type="subcellular location">
    <subcellularLocation>
        <location evidence="9">Cytoplasm</location>
    </subcellularLocation>
</comment>
<evidence type="ECO:0000256" key="4">
    <source>
        <dbReference type="ARBA" id="ARBA00022741"/>
    </source>
</evidence>
<dbReference type="PRINTS" id="PR01020">
    <property type="entry name" value="LPSBIOSNTHSS"/>
</dbReference>
<dbReference type="EMBL" id="JABZEC010000001">
    <property type="protein sequence ID" value="NVY95712.1"/>
    <property type="molecule type" value="Genomic_DNA"/>
</dbReference>
<accession>A0A850R544</accession>
<dbReference type="CDD" id="cd02163">
    <property type="entry name" value="PPAT"/>
    <property type="match status" value="1"/>
</dbReference>
<dbReference type="NCBIfam" id="TIGR01510">
    <property type="entry name" value="coaD_prev_kdtB"/>
    <property type="match status" value="1"/>
</dbReference>
<organism evidence="11 12">
    <name type="scientific">Bombilactobacillus apium</name>
    <dbReference type="NCBI Taxonomy" id="2675299"/>
    <lineage>
        <taxon>Bacteria</taxon>
        <taxon>Bacillati</taxon>
        <taxon>Bacillota</taxon>
        <taxon>Bacilli</taxon>
        <taxon>Lactobacillales</taxon>
        <taxon>Lactobacillaceae</taxon>
        <taxon>Bombilactobacillus</taxon>
    </lineage>
</organism>